<dbReference type="OrthoDB" id="10254663at2759"/>
<evidence type="ECO:0000256" key="4">
    <source>
        <dbReference type="ARBA" id="ARBA00038123"/>
    </source>
</evidence>
<keyword evidence="2" id="KW-0963">Cytoplasm</keyword>
<feature type="coiled-coil region" evidence="5">
    <location>
        <begin position="125"/>
        <end position="159"/>
    </location>
</feature>
<comment type="subcellular location">
    <subcellularLocation>
        <location evidence="1">Cytoplasm</location>
        <location evidence="1">Cytoskeleton</location>
        <location evidence="1">Microtubule organizing center</location>
        <location evidence="1">Centrosome</location>
        <location evidence="1">Centriole</location>
    </subcellularLocation>
</comment>
<dbReference type="EMBL" id="JNBS01000260">
    <property type="protein sequence ID" value="OQS07243.1"/>
    <property type="molecule type" value="Genomic_DNA"/>
</dbReference>
<comment type="similarity">
    <text evidence="4">Belongs to the CEP135/TSGA10 family.</text>
</comment>
<dbReference type="SUPFAM" id="SSF57997">
    <property type="entry name" value="Tropomyosin"/>
    <property type="match status" value="2"/>
</dbReference>
<protein>
    <submittedName>
        <fullName evidence="7">Uncharacterized protein</fullName>
    </submittedName>
</protein>
<feature type="region of interest" description="Disordered" evidence="6">
    <location>
        <begin position="1155"/>
        <end position="1198"/>
    </location>
</feature>
<dbReference type="PANTHER" id="PTHR20544:SF0">
    <property type="entry name" value="NUCLEOPROTEIN TPR_MLP1 DOMAIN-CONTAINING PROTEIN"/>
    <property type="match status" value="1"/>
</dbReference>
<keyword evidence="8" id="KW-1185">Reference proteome</keyword>
<feature type="coiled-coil region" evidence="5">
    <location>
        <begin position="189"/>
        <end position="366"/>
    </location>
</feature>
<dbReference type="STRING" id="74557.A0A1W0AAD7"/>
<dbReference type="GO" id="GO:0005814">
    <property type="term" value="C:centriole"/>
    <property type="evidence" value="ECO:0007669"/>
    <property type="project" value="UniProtKB-SubCell"/>
</dbReference>
<evidence type="ECO:0000313" key="7">
    <source>
        <dbReference type="EMBL" id="OQS07243.1"/>
    </source>
</evidence>
<dbReference type="Proteomes" id="UP000243217">
    <property type="component" value="Unassembled WGS sequence"/>
</dbReference>
<dbReference type="PANTHER" id="PTHR20544">
    <property type="entry name" value="CENTROSOMAL PROTEIN CEP135"/>
    <property type="match status" value="1"/>
</dbReference>
<dbReference type="AlphaFoldDB" id="A0A1W0AAD7"/>
<proteinExistence type="inferred from homology"/>
<name>A0A1W0AAD7_9STRA</name>
<dbReference type="InterPro" id="IPR051877">
    <property type="entry name" value="Centriole_BasalBody_StrucProt"/>
</dbReference>
<evidence type="ECO:0000256" key="5">
    <source>
        <dbReference type="SAM" id="Coils"/>
    </source>
</evidence>
<sequence>MAEENFLVLQKENHALLRENNALHLEIIRCQEELESKTTSMVKFEREMEHRIQELQFLNAQKSQELKKKDVELEKIYGQLQRLREKPTSDQVIELNKQLPEVKRVHTSVFTANSPTEDDSWHKQYQQVSVENKSLQEQIRKLEAHLEAREREIDRLGTMLKNGSQSKNFAEIKAMYDMEAYHLEQQLEHEQLLHQVDLLNEQVAKYERKLAQSKDQIAQAEFISKQLEQSQEQNRRHLKQLETLTQRLRALEEEHATCTASYQEQQQAIAHLELFKSNAQDEISNYKAHIARLEKAWSSSSYDKMASTHAISNAEAQVSALTNEMNQLRPKYKEAQEKIIELDLRVKSLSVEKESRERELDILRTNLSTQADDKTRSLDESAQLTFKYNQLQKVIQERESELRRRNLALEDAISHNAELEAKIDNLKEKYRQQEEYTNLQQEKVSKAEMDEMQAEIDSLRKAKITLEVQTKSLKESVVSKESALREIETQMGIVHSQLDRSQAQCNDMVRAIKQLKSDLIVSQESTVKLEMECDELRKQLEWFKQVQREQAKGKQDSAIFQKKCADAMMEKQEAETKLAATIASQSTLKKQLERVNVELQSANDQSIKLTDQIDSLEGQMSTAKAELLVAQQGKAYFKSEYESTLENLGDVTTRLHQEERAHKSTKQLQKQLSRQVQDLTTQLHRAATKCSQLENALDQAQSSRKGIEMQWTLSKEDSQTIKERCSAMEMTIKRLKEEIRQQSESVSTLEKDKRHLEQLLHEMELSRDAATVKQKQALVDISIQTKKVAECENRITELQAQLKAKAKDIAHLKDVIQTLDSDNDTLHNTVDVKTEALDKLTSQLKSSQDEYSRLREHVQDCEHQLHRLEHALESKEDEVKFLQKQLNTTSAALTKANEDSSLRAGELVALQQDLQHMTIENQSLSNECTKLHFELDQVDQDHRALHQHARNIEREREAVQIELEDVKTSYRALVLEMDALDSTRQQLSHRREEISAVNESLRKQIQQVLQEKEDALHEAIELRSERTILMDQIKQLTLKLERSSEQAEEFSRSQAMLQGALESQHHVATELASERMESVAHQSTLNQKLSHLQARLSSTLHDRTELTQQVAKLTSEKSKLETLLQNCRQQLATAEIQLSEANDEREAMAAQLNNAGHGFSPLPVSSSGSTYRRTTPPSVPRSTPSSGSGNSSRFMAEAEARCKALEERLMKQDATIQQLEHSRTKFRKFAAKYERELDERDRVIEELRSSMRSLRQSSDEEETKSP</sequence>
<feature type="coiled-coil region" evidence="5">
    <location>
        <begin position="669"/>
        <end position="1053"/>
    </location>
</feature>
<evidence type="ECO:0000256" key="3">
    <source>
        <dbReference type="ARBA" id="ARBA00023212"/>
    </source>
</evidence>
<keyword evidence="5" id="KW-0175">Coiled coil</keyword>
<feature type="coiled-coil region" evidence="5">
    <location>
        <begin position="585"/>
        <end position="626"/>
    </location>
</feature>
<dbReference type="Gene3D" id="1.10.287.1490">
    <property type="match status" value="1"/>
</dbReference>
<evidence type="ECO:0000256" key="2">
    <source>
        <dbReference type="ARBA" id="ARBA00022490"/>
    </source>
</evidence>
<organism evidence="7 8">
    <name type="scientific">Thraustotheca clavata</name>
    <dbReference type="NCBI Taxonomy" id="74557"/>
    <lineage>
        <taxon>Eukaryota</taxon>
        <taxon>Sar</taxon>
        <taxon>Stramenopiles</taxon>
        <taxon>Oomycota</taxon>
        <taxon>Saprolegniomycetes</taxon>
        <taxon>Saprolegniales</taxon>
        <taxon>Achlyaceae</taxon>
        <taxon>Thraustotheca</taxon>
    </lineage>
</organism>
<feature type="compositionally biased region" description="Low complexity" evidence="6">
    <location>
        <begin position="1169"/>
        <end position="1193"/>
    </location>
</feature>
<feature type="coiled-coil region" evidence="5">
    <location>
        <begin position="409"/>
        <end position="469"/>
    </location>
</feature>
<evidence type="ECO:0000256" key="1">
    <source>
        <dbReference type="ARBA" id="ARBA00004114"/>
    </source>
</evidence>
<keyword evidence="3" id="KW-0206">Cytoskeleton</keyword>
<feature type="coiled-coil region" evidence="5">
    <location>
        <begin position="1103"/>
        <end position="1151"/>
    </location>
</feature>
<evidence type="ECO:0000256" key="6">
    <source>
        <dbReference type="SAM" id="MobiDB-lite"/>
    </source>
</evidence>
<evidence type="ECO:0000313" key="8">
    <source>
        <dbReference type="Proteomes" id="UP000243217"/>
    </source>
</evidence>
<gene>
    <name evidence="7" type="ORF">THRCLA_00739</name>
</gene>
<accession>A0A1W0AAD7</accession>
<comment type="caution">
    <text evidence="7">The sequence shown here is derived from an EMBL/GenBank/DDBJ whole genome shotgun (WGS) entry which is preliminary data.</text>
</comment>
<feature type="coiled-coil region" evidence="5">
    <location>
        <begin position="41"/>
        <end position="86"/>
    </location>
</feature>
<reference evidence="7 8" key="1">
    <citation type="journal article" date="2014" name="Genome Biol. Evol.">
        <title>The secreted proteins of Achlya hypogyna and Thraustotheca clavata identify the ancestral oomycete secretome and reveal gene acquisitions by horizontal gene transfer.</title>
        <authorList>
            <person name="Misner I."/>
            <person name="Blouin N."/>
            <person name="Leonard G."/>
            <person name="Richards T.A."/>
            <person name="Lane C.E."/>
        </authorList>
    </citation>
    <scope>NUCLEOTIDE SEQUENCE [LARGE SCALE GENOMIC DNA]</scope>
    <source>
        <strain evidence="7 8">ATCC 34112</strain>
    </source>
</reference>